<dbReference type="EMBL" id="CP020919">
    <property type="protein sequence ID" value="AWG23909.1"/>
    <property type="molecule type" value="Genomic_DNA"/>
</dbReference>
<evidence type="ECO:0000259" key="4">
    <source>
        <dbReference type="Pfam" id="PF14905"/>
    </source>
</evidence>
<evidence type="ECO:0000256" key="1">
    <source>
        <dbReference type="ARBA" id="ARBA00004442"/>
    </source>
</evidence>
<dbReference type="InterPro" id="IPR036942">
    <property type="entry name" value="Beta-barrel_TonB_sf"/>
</dbReference>
<keyword evidence="3" id="KW-0998">Cell outer membrane</keyword>
<protein>
    <recommendedName>
        <fullName evidence="4">Outer membrane protein beta-barrel domain-containing protein</fullName>
    </recommendedName>
</protein>
<evidence type="ECO:0000256" key="3">
    <source>
        <dbReference type="ARBA" id="ARBA00023237"/>
    </source>
</evidence>
<evidence type="ECO:0000313" key="5">
    <source>
        <dbReference type="EMBL" id="AWG23909.1"/>
    </source>
</evidence>
<dbReference type="InterPro" id="IPR041700">
    <property type="entry name" value="OMP_b-brl_3"/>
</dbReference>
<dbReference type="GO" id="GO:0009279">
    <property type="term" value="C:cell outer membrane"/>
    <property type="evidence" value="ECO:0007669"/>
    <property type="project" value="UniProtKB-SubCell"/>
</dbReference>
<gene>
    <name evidence="5" type="ORF">FK004_01065</name>
</gene>
<organism evidence="5 6">
    <name type="scientific">Flavobacterium kingsejongi</name>
    <dbReference type="NCBI Taxonomy" id="1678728"/>
    <lineage>
        <taxon>Bacteria</taxon>
        <taxon>Pseudomonadati</taxon>
        <taxon>Bacteroidota</taxon>
        <taxon>Flavobacteriia</taxon>
        <taxon>Flavobacteriales</taxon>
        <taxon>Flavobacteriaceae</taxon>
        <taxon>Flavobacterium</taxon>
    </lineage>
</organism>
<dbReference type="InterPro" id="IPR008969">
    <property type="entry name" value="CarboxyPept-like_regulatory"/>
</dbReference>
<evidence type="ECO:0000256" key="2">
    <source>
        <dbReference type="ARBA" id="ARBA00023136"/>
    </source>
</evidence>
<dbReference type="SUPFAM" id="SSF49464">
    <property type="entry name" value="Carboxypeptidase regulatory domain-like"/>
    <property type="match status" value="1"/>
</dbReference>
<dbReference type="SUPFAM" id="SSF56935">
    <property type="entry name" value="Porins"/>
    <property type="match status" value="1"/>
</dbReference>
<evidence type="ECO:0000313" key="6">
    <source>
        <dbReference type="Proteomes" id="UP000244677"/>
    </source>
</evidence>
<dbReference type="Proteomes" id="UP000244677">
    <property type="component" value="Chromosome"/>
</dbReference>
<dbReference type="Pfam" id="PF13620">
    <property type="entry name" value="CarboxypepD_reg"/>
    <property type="match status" value="1"/>
</dbReference>
<dbReference type="RefSeq" id="WP_108735576.1">
    <property type="nucleotide sequence ID" value="NZ_CP020919.1"/>
</dbReference>
<feature type="domain" description="Outer membrane protein beta-barrel" evidence="4">
    <location>
        <begin position="378"/>
        <end position="776"/>
    </location>
</feature>
<dbReference type="Gene3D" id="2.40.170.20">
    <property type="entry name" value="TonB-dependent receptor, beta-barrel domain"/>
    <property type="match status" value="1"/>
</dbReference>
<dbReference type="KEGG" id="fki:FK004_01065"/>
<proteinExistence type="predicted"/>
<keyword evidence="6" id="KW-1185">Reference proteome</keyword>
<sequence length="798" mass="90416">MNKYILFLVLFPVAVFGQQVTLSGKIADTAKKPVAFTEVALLQPSDSLVVKVVTATEEGTFVLDEIPAGAYLLRVTTIGYDDYYEQIDLQQSLVLPVIVLKQQAEMLDNVEINSKRPIVKRKIDRLEFTVANSILSSSNAWEILKKTPGVIAGGTGAIAVRGSTSILVTINDKKVYLSGEELKQFLENTSGEDIQSVEVITNPPAKYEAQGSAVLNIKMKKNNMRGYKGTASAAYVQSMYPKGIVATSHYYKGEKLSVSGNYSFGSGTYYRQGEDVVYYLNAEGQPDSEWKSIMNRKNKALAQNNYRLNLTYEIDSLNTVSLGGNGFVSQNNHGNYNVPTVIYNGSQQIDSMFVTRNSRYNPQRNNSFNASYEHVFAPKEKININSDYTRYNRSENQDIRSDFSLPDSAPYRTTRFLSDNTNKIRLFSVQADYSREKEGIFEAGVKFGTVKANSSLDYRDDIDGALVLNPQRTNRFLYDESIFAGYGSYSREWGKWSFKAGLRGEYTQLEGNSETNNETNTQHYFKLFPTLYGMYKISEGNDLGISYGKRISRPQYSWLNPFRSYYNSYSYFTGDPKLQPAIIHNISMLYTLKSKYNFDLYYRNEKNPSMEISYQDYATNTVVYHYTNIDKNSAYGLDFNTNLELFAWWDSGIQGSVSYQKDQFQGIDGGLYTNARWTYNGSVNNRFTLNKAAGLTAEVNFYYASPAVQGTFTISSTSSLGASLRKVVLKGKGEFSMILSDLYRGEKQKVTTNYANQYNYFYDYSDTRSIRLAFKYNFGNQTLKGQQNKGKTEEQQRL</sequence>
<reference evidence="5 6" key="1">
    <citation type="submission" date="2017-04" db="EMBL/GenBank/DDBJ databases">
        <title>Complete genome sequence of Flavobacterium kingsejong AJ004.</title>
        <authorList>
            <person name="Lee P.C."/>
        </authorList>
    </citation>
    <scope>NUCLEOTIDE SEQUENCE [LARGE SCALE GENOMIC DNA]</scope>
    <source>
        <strain evidence="5 6">AJ004</strain>
    </source>
</reference>
<dbReference type="Pfam" id="PF14905">
    <property type="entry name" value="OMP_b-brl_3"/>
    <property type="match status" value="1"/>
</dbReference>
<keyword evidence="2" id="KW-0472">Membrane</keyword>
<name>A0A2S1LJN0_9FLAO</name>
<comment type="subcellular location">
    <subcellularLocation>
        <location evidence="1">Cell outer membrane</location>
    </subcellularLocation>
</comment>
<accession>A0A2S1LJN0</accession>
<dbReference type="AlphaFoldDB" id="A0A2S1LJN0"/>
<dbReference type="OrthoDB" id="8764943at2"/>